<dbReference type="NCBIfam" id="TIGR03819">
    <property type="entry name" value="heli_sec_ATPase"/>
    <property type="match status" value="1"/>
</dbReference>
<dbReference type="InterPro" id="IPR027417">
    <property type="entry name" value="P-loop_NTPase"/>
</dbReference>
<dbReference type="Pfam" id="PF00437">
    <property type="entry name" value="T2SSE"/>
    <property type="match status" value="1"/>
</dbReference>
<gene>
    <name evidence="4" type="ORF">GCM10022377_16340</name>
</gene>
<dbReference type="RefSeq" id="WP_344882695.1">
    <property type="nucleotide sequence ID" value="NZ_BAABCJ010000002.1"/>
</dbReference>
<accession>A0ABP7DF64</accession>
<sequence length="478" mass="49116">MSRRASSRDVTVGGAADERTNGDAQGPGDRYLDERLLEEVRSRALTQAGRITGADVADAVRASGLVVGSGSTARVVRVLQEELTGLGPLQRYAELVGVTDVLVDGEGAVWVDGAEGLRRADYRFPDAESVRRLAVRLVAAGGRRLDEAEPCGDVVLGPYRVHAVLPPVATGGPVVSVRVRASASVHLEGLLGTDSPWLPVLRSIVAARTNFLISGGTGSGKTTLLSAMLAAAPESERLIVVEDSHELAPDHPHVVNLQCRAGNVEGAGAVALDELVRQSLRMRPDRLIVGECRGAELRDFLAAMNTGHDGAGGTLHASSTDAVPARLTAMGALAGLGPEATALQAASAVDFVVHMRRPRAAGARAPSAPPGANRPPGAVPGSGTPRRGPEALAAVELRGGALTSVTVARTGPEGRLELTSEAPRLLGPLIEHGLPAEMLATARATATATGAGAETGTAEEAGGRAAARHRVEPVRDTA</sequence>
<dbReference type="Gene3D" id="3.30.450.380">
    <property type="match status" value="1"/>
</dbReference>
<evidence type="ECO:0000313" key="5">
    <source>
        <dbReference type="Proteomes" id="UP001501536"/>
    </source>
</evidence>
<proteinExistence type="inferred from homology"/>
<comment type="caution">
    <text evidence="4">The sequence shown here is derived from an EMBL/GenBank/DDBJ whole genome shotgun (WGS) entry which is preliminary data.</text>
</comment>
<feature type="domain" description="Bacterial type II secretion system protein E" evidence="3">
    <location>
        <begin position="84"/>
        <end position="353"/>
    </location>
</feature>
<dbReference type="InterPro" id="IPR050921">
    <property type="entry name" value="T4SS_GSP_E_ATPase"/>
</dbReference>
<feature type="compositionally biased region" description="Low complexity" evidence="2">
    <location>
        <begin position="445"/>
        <end position="465"/>
    </location>
</feature>
<keyword evidence="5" id="KW-1185">Reference proteome</keyword>
<dbReference type="PANTHER" id="PTHR30486:SF6">
    <property type="entry name" value="TYPE IV PILUS RETRACTATION ATPASE PILT"/>
    <property type="match status" value="1"/>
</dbReference>
<feature type="compositionally biased region" description="Basic and acidic residues" evidence="2">
    <location>
        <begin position="469"/>
        <end position="478"/>
    </location>
</feature>
<evidence type="ECO:0000259" key="3">
    <source>
        <dbReference type="Pfam" id="PF00437"/>
    </source>
</evidence>
<dbReference type="InterPro" id="IPR001482">
    <property type="entry name" value="T2SS/T4SS_dom"/>
</dbReference>
<dbReference type="Gene3D" id="3.40.50.300">
    <property type="entry name" value="P-loop containing nucleotide triphosphate hydrolases"/>
    <property type="match status" value="1"/>
</dbReference>
<reference evidence="5" key="1">
    <citation type="journal article" date="2019" name="Int. J. Syst. Evol. Microbiol.">
        <title>The Global Catalogue of Microorganisms (GCM) 10K type strain sequencing project: providing services to taxonomists for standard genome sequencing and annotation.</title>
        <authorList>
            <consortium name="The Broad Institute Genomics Platform"/>
            <consortium name="The Broad Institute Genome Sequencing Center for Infectious Disease"/>
            <person name="Wu L."/>
            <person name="Ma J."/>
        </authorList>
    </citation>
    <scope>NUCLEOTIDE SEQUENCE [LARGE SCALE GENOMIC DNA]</scope>
    <source>
        <strain evidence="5">JCM 16961</strain>
    </source>
</reference>
<evidence type="ECO:0000256" key="1">
    <source>
        <dbReference type="ARBA" id="ARBA00006611"/>
    </source>
</evidence>
<dbReference type="CDD" id="cd01130">
    <property type="entry name" value="VirB11-like_ATPase"/>
    <property type="match status" value="1"/>
</dbReference>
<dbReference type="InterPro" id="IPR022399">
    <property type="entry name" value="TadA-like_ATPase"/>
</dbReference>
<organism evidence="4 5">
    <name type="scientific">Zhihengliuella alba</name>
    <dbReference type="NCBI Taxonomy" id="547018"/>
    <lineage>
        <taxon>Bacteria</taxon>
        <taxon>Bacillati</taxon>
        <taxon>Actinomycetota</taxon>
        <taxon>Actinomycetes</taxon>
        <taxon>Micrococcales</taxon>
        <taxon>Micrococcaceae</taxon>
        <taxon>Zhihengliuella</taxon>
    </lineage>
</organism>
<feature type="region of interest" description="Disordered" evidence="2">
    <location>
        <begin position="360"/>
        <end position="388"/>
    </location>
</feature>
<dbReference type="PANTHER" id="PTHR30486">
    <property type="entry name" value="TWITCHING MOTILITY PROTEIN PILT"/>
    <property type="match status" value="1"/>
</dbReference>
<protein>
    <recommendedName>
        <fullName evidence="3">Bacterial type II secretion system protein E domain-containing protein</fullName>
    </recommendedName>
</protein>
<dbReference type="Proteomes" id="UP001501536">
    <property type="component" value="Unassembled WGS sequence"/>
</dbReference>
<feature type="region of interest" description="Disordered" evidence="2">
    <location>
        <begin position="445"/>
        <end position="478"/>
    </location>
</feature>
<dbReference type="EMBL" id="BAABCJ010000002">
    <property type="protein sequence ID" value="GAA3703435.1"/>
    <property type="molecule type" value="Genomic_DNA"/>
</dbReference>
<dbReference type="SUPFAM" id="SSF52540">
    <property type="entry name" value="P-loop containing nucleoside triphosphate hydrolases"/>
    <property type="match status" value="1"/>
</dbReference>
<name>A0ABP7DF64_9MICC</name>
<comment type="similarity">
    <text evidence="1">Belongs to the GSP E family.</text>
</comment>
<evidence type="ECO:0000313" key="4">
    <source>
        <dbReference type="EMBL" id="GAA3703435.1"/>
    </source>
</evidence>
<feature type="region of interest" description="Disordered" evidence="2">
    <location>
        <begin position="1"/>
        <end position="30"/>
    </location>
</feature>
<evidence type="ECO:0000256" key="2">
    <source>
        <dbReference type="SAM" id="MobiDB-lite"/>
    </source>
</evidence>